<dbReference type="PANTHER" id="PTHR45631:SF202">
    <property type="entry name" value="SENESCENCE-INDUCED RECEPTOR-LIKE SERINE_THREONINE-PROTEIN KINASE"/>
    <property type="match status" value="1"/>
</dbReference>
<sequence>MEWKEFNFAFVTMRSSVNSTLFVSFIEIIAPSIQDALAIPETHRFTYDELKAITNNFDLVLGKAVKLLHSHRMVKETSSESSMSANCGSRSHGMKEFQDEALLYHRNLVSLIGYCRDINQLGLVYEYAACGSLRDHLSDKSGNSQTLSWRERIRIAVEAAQGLEYLHKGCVPPIIHRDVKTNNILLANFTRGESRTIY</sequence>
<dbReference type="SMART" id="SM00219">
    <property type="entry name" value="TyrKc"/>
    <property type="match status" value="1"/>
</dbReference>
<name>A0A9E7IDP8_9LILI</name>
<dbReference type="InterPro" id="IPR011009">
    <property type="entry name" value="Kinase-like_dom_sf"/>
</dbReference>
<keyword evidence="3" id="KW-1185">Reference proteome</keyword>
<dbReference type="InterPro" id="IPR020635">
    <property type="entry name" value="Tyr_kinase_cat_dom"/>
</dbReference>
<reference evidence="2" key="1">
    <citation type="submission" date="2022-05" db="EMBL/GenBank/DDBJ databases">
        <title>The Musa troglodytarum L. genome provides insights into the mechanism of non-climacteric behaviour and enrichment of carotenoids.</title>
        <authorList>
            <person name="Wang J."/>
        </authorList>
    </citation>
    <scope>NUCLEOTIDE SEQUENCE</scope>
    <source>
        <tissue evidence="2">Leaf</tissue>
    </source>
</reference>
<proteinExistence type="predicted"/>
<gene>
    <name evidence="2" type="ORF">MUK42_24113</name>
</gene>
<dbReference type="EMBL" id="CP097511">
    <property type="protein sequence ID" value="URE47383.1"/>
    <property type="molecule type" value="Genomic_DNA"/>
</dbReference>
<accession>A0A9E7IDP8</accession>
<keyword evidence="2" id="KW-0675">Receptor</keyword>
<dbReference type="PROSITE" id="PS50011">
    <property type="entry name" value="PROTEIN_KINASE_DOM"/>
    <property type="match status" value="1"/>
</dbReference>
<dbReference type="InterPro" id="IPR001245">
    <property type="entry name" value="Ser-Thr/Tyr_kinase_cat_dom"/>
</dbReference>
<dbReference type="GO" id="GO:0005524">
    <property type="term" value="F:ATP binding"/>
    <property type="evidence" value="ECO:0007669"/>
    <property type="project" value="InterPro"/>
</dbReference>
<dbReference type="OrthoDB" id="1909384at2759"/>
<evidence type="ECO:0000313" key="3">
    <source>
        <dbReference type="Proteomes" id="UP001055439"/>
    </source>
</evidence>
<dbReference type="PROSITE" id="PS00108">
    <property type="entry name" value="PROTEIN_KINASE_ST"/>
    <property type="match status" value="1"/>
</dbReference>
<keyword evidence="2" id="KW-0808">Transferase</keyword>
<keyword evidence="2" id="KW-0418">Kinase</keyword>
<dbReference type="Gene3D" id="3.30.200.20">
    <property type="entry name" value="Phosphorylase Kinase, domain 1"/>
    <property type="match status" value="1"/>
</dbReference>
<dbReference type="Gene3D" id="1.10.510.10">
    <property type="entry name" value="Transferase(Phosphotransferase) domain 1"/>
    <property type="match status" value="1"/>
</dbReference>
<dbReference type="InterPro" id="IPR008271">
    <property type="entry name" value="Ser/Thr_kinase_AS"/>
</dbReference>
<protein>
    <submittedName>
        <fullName evidence="2">Receptor-like serine threonine-protein kinase</fullName>
    </submittedName>
</protein>
<dbReference type="PANTHER" id="PTHR45631">
    <property type="entry name" value="OS07G0107800 PROTEIN-RELATED"/>
    <property type="match status" value="1"/>
</dbReference>
<feature type="domain" description="Protein kinase" evidence="1">
    <location>
        <begin position="1"/>
        <end position="198"/>
    </location>
</feature>
<dbReference type="Pfam" id="PF07714">
    <property type="entry name" value="PK_Tyr_Ser-Thr"/>
    <property type="match status" value="1"/>
</dbReference>
<dbReference type="InterPro" id="IPR000719">
    <property type="entry name" value="Prot_kinase_dom"/>
</dbReference>
<evidence type="ECO:0000259" key="1">
    <source>
        <dbReference type="PROSITE" id="PS50011"/>
    </source>
</evidence>
<evidence type="ECO:0000313" key="2">
    <source>
        <dbReference type="EMBL" id="URE47383.1"/>
    </source>
</evidence>
<dbReference type="GO" id="GO:0004713">
    <property type="term" value="F:protein tyrosine kinase activity"/>
    <property type="evidence" value="ECO:0007669"/>
    <property type="project" value="InterPro"/>
</dbReference>
<dbReference type="SUPFAM" id="SSF56112">
    <property type="entry name" value="Protein kinase-like (PK-like)"/>
    <property type="match status" value="1"/>
</dbReference>
<dbReference type="Proteomes" id="UP001055439">
    <property type="component" value="Chromosome 9"/>
</dbReference>
<organism evidence="2 3">
    <name type="scientific">Musa troglodytarum</name>
    <name type="common">fe'i banana</name>
    <dbReference type="NCBI Taxonomy" id="320322"/>
    <lineage>
        <taxon>Eukaryota</taxon>
        <taxon>Viridiplantae</taxon>
        <taxon>Streptophyta</taxon>
        <taxon>Embryophyta</taxon>
        <taxon>Tracheophyta</taxon>
        <taxon>Spermatophyta</taxon>
        <taxon>Magnoliopsida</taxon>
        <taxon>Liliopsida</taxon>
        <taxon>Zingiberales</taxon>
        <taxon>Musaceae</taxon>
        <taxon>Musa</taxon>
    </lineage>
</organism>
<dbReference type="AlphaFoldDB" id="A0A9E7IDP8"/>